<feature type="region of interest" description="Disordered" evidence="3">
    <location>
        <begin position="105"/>
        <end position="159"/>
    </location>
</feature>
<dbReference type="Gene3D" id="1.10.530.10">
    <property type="match status" value="1"/>
</dbReference>
<organism evidence="6 7">
    <name type="scientific">Pseudonocardia sediminis</name>
    <dbReference type="NCBI Taxonomy" id="1397368"/>
    <lineage>
        <taxon>Bacteria</taxon>
        <taxon>Bacillati</taxon>
        <taxon>Actinomycetota</taxon>
        <taxon>Actinomycetes</taxon>
        <taxon>Pseudonocardiales</taxon>
        <taxon>Pseudonocardiaceae</taxon>
        <taxon>Pseudonocardia</taxon>
    </lineage>
</organism>
<name>A0A4Q7V2V5_PSEST</name>
<reference evidence="6 7" key="1">
    <citation type="submission" date="2019-02" db="EMBL/GenBank/DDBJ databases">
        <title>Sequencing the genomes of 1000 actinobacteria strains.</title>
        <authorList>
            <person name="Klenk H.-P."/>
        </authorList>
    </citation>
    <scope>NUCLEOTIDE SEQUENCE [LARGE SCALE GENOMIC DNA]</scope>
    <source>
        <strain evidence="6 7">DSM 45779</strain>
    </source>
</reference>
<feature type="compositionally biased region" description="Low complexity" evidence="3">
    <location>
        <begin position="144"/>
        <end position="154"/>
    </location>
</feature>
<dbReference type="PANTHER" id="PTHR33734">
    <property type="entry name" value="LYSM DOMAIN-CONTAINING GPI-ANCHORED PROTEIN 2"/>
    <property type="match status" value="1"/>
</dbReference>
<keyword evidence="2" id="KW-0378">Hydrolase</keyword>
<dbReference type="AlphaFoldDB" id="A0A4Q7V2V5"/>
<evidence type="ECO:0000256" key="4">
    <source>
        <dbReference type="SAM" id="SignalP"/>
    </source>
</evidence>
<dbReference type="PROSITE" id="PS51318">
    <property type="entry name" value="TAT"/>
    <property type="match status" value="1"/>
</dbReference>
<dbReference type="InterPro" id="IPR018392">
    <property type="entry name" value="LysM"/>
</dbReference>
<keyword evidence="7" id="KW-1185">Reference proteome</keyword>
<dbReference type="Proteomes" id="UP000291591">
    <property type="component" value="Unassembled WGS sequence"/>
</dbReference>
<dbReference type="SUPFAM" id="SSF53955">
    <property type="entry name" value="Lysozyme-like"/>
    <property type="match status" value="1"/>
</dbReference>
<dbReference type="InterPro" id="IPR006311">
    <property type="entry name" value="TAT_signal"/>
</dbReference>
<evidence type="ECO:0000313" key="7">
    <source>
        <dbReference type="Proteomes" id="UP000291591"/>
    </source>
</evidence>
<dbReference type="PANTHER" id="PTHR33734:SF22">
    <property type="entry name" value="MEMBRANE-BOUND LYTIC MUREIN TRANSGLYCOSYLASE D"/>
    <property type="match status" value="1"/>
</dbReference>
<comment type="similarity">
    <text evidence="1">Belongs to the transglycosylase family. Rpf subfamily.</text>
</comment>
<dbReference type="SUPFAM" id="SSF54106">
    <property type="entry name" value="LysM domain"/>
    <property type="match status" value="1"/>
</dbReference>
<dbReference type="SMART" id="SM00257">
    <property type="entry name" value="LysM"/>
    <property type="match status" value="1"/>
</dbReference>
<feature type="signal peptide" evidence="4">
    <location>
        <begin position="1"/>
        <end position="33"/>
    </location>
</feature>
<gene>
    <name evidence="6" type="ORF">EV383_5651</name>
</gene>
<sequence>MNQGTKGRSLLRLTVAGAVAVGASAAIAGTASAAPDDTWDALAQCESGGNWSTNTGNGYAGGLQFSPSTWKAFGGSGSASSASRSEQIAVAERVLAAQGWNAWPSCSKKTGASGKAETSKRVTAAADEPEKKATPKASKKKAAPKATTQSAPKATGGGYTVVAGDTLSKIAASNGTSVASLASANGLADPDVLSVGQKLSLR</sequence>
<evidence type="ECO:0000256" key="2">
    <source>
        <dbReference type="ARBA" id="ARBA00022801"/>
    </source>
</evidence>
<dbReference type="InterPro" id="IPR036779">
    <property type="entry name" value="LysM_dom_sf"/>
</dbReference>
<dbReference type="Pfam" id="PF01476">
    <property type="entry name" value="LysM"/>
    <property type="match status" value="1"/>
</dbReference>
<feature type="chain" id="PRO_5020442939" evidence="4">
    <location>
        <begin position="34"/>
        <end position="202"/>
    </location>
</feature>
<dbReference type="InterPro" id="IPR010618">
    <property type="entry name" value="RPF"/>
</dbReference>
<dbReference type="Gene3D" id="3.10.350.10">
    <property type="entry name" value="LysM domain"/>
    <property type="match status" value="1"/>
</dbReference>
<accession>A0A4Q7V2V5</accession>
<proteinExistence type="inferred from homology"/>
<dbReference type="EMBL" id="SHKL01000001">
    <property type="protein sequence ID" value="RZT88706.1"/>
    <property type="molecule type" value="Genomic_DNA"/>
</dbReference>
<evidence type="ECO:0000313" key="6">
    <source>
        <dbReference type="EMBL" id="RZT88706.1"/>
    </source>
</evidence>
<comment type="caution">
    <text evidence="6">The sequence shown here is derived from an EMBL/GenBank/DDBJ whole genome shotgun (WGS) entry which is preliminary data.</text>
</comment>
<dbReference type="RefSeq" id="WP_130292683.1">
    <property type="nucleotide sequence ID" value="NZ_SHKL01000001.1"/>
</dbReference>
<dbReference type="InterPro" id="IPR023346">
    <property type="entry name" value="Lysozyme-like_dom_sf"/>
</dbReference>
<dbReference type="PROSITE" id="PS51782">
    <property type="entry name" value="LYSM"/>
    <property type="match status" value="1"/>
</dbReference>
<keyword evidence="4" id="KW-0732">Signal</keyword>
<evidence type="ECO:0000256" key="1">
    <source>
        <dbReference type="ARBA" id="ARBA00010830"/>
    </source>
</evidence>
<protein>
    <submittedName>
        <fullName evidence="6">LysM repeat protein</fullName>
    </submittedName>
</protein>
<evidence type="ECO:0000259" key="5">
    <source>
        <dbReference type="PROSITE" id="PS51782"/>
    </source>
</evidence>
<dbReference type="GO" id="GO:0016787">
    <property type="term" value="F:hydrolase activity"/>
    <property type="evidence" value="ECO:0007669"/>
    <property type="project" value="UniProtKB-KW"/>
</dbReference>
<dbReference type="CDD" id="cd00118">
    <property type="entry name" value="LysM"/>
    <property type="match status" value="1"/>
</dbReference>
<evidence type="ECO:0000256" key="3">
    <source>
        <dbReference type="SAM" id="MobiDB-lite"/>
    </source>
</evidence>
<feature type="domain" description="LysM" evidence="5">
    <location>
        <begin position="157"/>
        <end position="201"/>
    </location>
</feature>
<dbReference type="OrthoDB" id="1404170at2"/>
<dbReference type="CDD" id="cd13925">
    <property type="entry name" value="RPF"/>
    <property type="match status" value="1"/>
</dbReference>
<dbReference type="Pfam" id="PF06737">
    <property type="entry name" value="Transglycosylas"/>
    <property type="match status" value="1"/>
</dbReference>